<keyword evidence="4" id="KW-1185">Reference proteome</keyword>
<dbReference type="EMBL" id="JAUFQS010000006">
    <property type="protein sequence ID" value="MDN3687623.1"/>
    <property type="molecule type" value="Genomic_DNA"/>
</dbReference>
<proteinExistence type="predicted"/>
<dbReference type="PROSITE" id="PS51257">
    <property type="entry name" value="PROKAR_LIPOPROTEIN"/>
    <property type="match status" value="1"/>
</dbReference>
<organism evidence="3 4">
    <name type="scientific">Cyclobacterium jeungdonense</name>
    <dbReference type="NCBI Taxonomy" id="708087"/>
    <lineage>
        <taxon>Bacteria</taxon>
        <taxon>Pseudomonadati</taxon>
        <taxon>Bacteroidota</taxon>
        <taxon>Cytophagia</taxon>
        <taxon>Cytophagales</taxon>
        <taxon>Cyclobacteriaceae</taxon>
        <taxon>Cyclobacterium</taxon>
    </lineage>
</organism>
<evidence type="ECO:0000256" key="1">
    <source>
        <dbReference type="SAM" id="MobiDB-lite"/>
    </source>
</evidence>
<evidence type="ECO:0008006" key="5">
    <source>
        <dbReference type="Google" id="ProtNLM"/>
    </source>
</evidence>
<feature type="region of interest" description="Disordered" evidence="1">
    <location>
        <begin position="31"/>
        <end position="53"/>
    </location>
</feature>
<feature type="chain" id="PRO_5047217458" description="Lipoprotein" evidence="2">
    <location>
        <begin position="29"/>
        <end position="257"/>
    </location>
</feature>
<dbReference type="Proteomes" id="UP001236663">
    <property type="component" value="Unassembled WGS sequence"/>
</dbReference>
<sequence length="257" mass="27669">MYVSKKSLITSGLSFGIALVLFSCQSEEDVTPPDNQGNVQLQSTARQPSNPDASARSLLNTIVVTDFQVGTKSMEMKYAAEADIVAGIDLGSISLKSNVNTELGTSASEPQTLVLISEGQTRVSALGEGNTPKGNYQEIQFDLYKNTSVETDNPLYNKSLWVGGEMNGDPVQVWMDAEKELHAEAVNDDGHEVNENTELMVVFDLETLFEGVDFDAAVDGNSDGVIEIGPNDADGNASLYNEIESNLEASVNFEKNS</sequence>
<feature type="compositionally biased region" description="Polar residues" evidence="1">
    <location>
        <begin position="33"/>
        <end position="53"/>
    </location>
</feature>
<evidence type="ECO:0000313" key="4">
    <source>
        <dbReference type="Proteomes" id="UP001236663"/>
    </source>
</evidence>
<accession>A0ABT8C4B5</accession>
<protein>
    <recommendedName>
        <fullName evidence="5">Lipoprotein</fullName>
    </recommendedName>
</protein>
<evidence type="ECO:0000313" key="3">
    <source>
        <dbReference type="EMBL" id="MDN3687623.1"/>
    </source>
</evidence>
<feature type="signal peptide" evidence="2">
    <location>
        <begin position="1"/>
        <end position="28"/>
    </location>
</feature>
<comment type="caution">
    <text evidence="3">The sequence shown here is derived from an EMBL/GenBank/DDBJ whole genome shotgun (WGS) entry which is preliminary data.</text>
</comment>
<name>A0ABT8C4B5_9BACT</name>
<keyword evidence="2" id="KW-0732">Signal</keyword>
<reference evidence="4" key="1">
    <citation type="journal article" date="2019" name="Int. J. Syst. Evol. Microbiol.">
        <title>The Global Catalogue of Microorganisms (GCM) 10K type strain sequencing project: providing services to taxonomists for standard genome sequencing and annotation.</title>
        <authorList>
            <consortium name="The Broad Institute Genomics Platform"/>
            <consortium name="The Broad Institute Genome Sequencing Center for Infectious Disease"/>
            <person name="Wu L."/>
            <person name="Ma J."/>
        </authorList>
    </citation>
    <scope>NUCLEOTIDE SEQUENCE [LARGE SCALE GENOMIC DNA]</scope>
    <source>
        <strain evidence="4">CECT 7706</strain>
    </source>
</reference>
<gene>
    <name evidence="3" type="ORF">QWZ15_07280</name>
</gene>
<dbReference type="RefSeq" id="WP_163385106.1">
    <property type="nucleotide sequence ID" value="NZ_JAUFQS010000006.1"/>
</dbReference>
<evidence type="ECO:0000256" key="2">
    <source>
        <dbReference type="SAM" id="SignalP"/>
    </source>
</evidence>